<name>A0ABW6A452_9BACT</name>
<accession>A0ABW6A452</accession>
<protein>
    <submittedName>
        <fullName evidence="2">Beta-ketoacyl synthase chain length factor</fullName>
    </submittedName>
</protein>
<feature type="domain" description="Beta-ketoacyl synthase-like N-terminal" evidence="1">
    <location>
        <begin position="41"/>
        <end position="174"/>
    </location>
</feature>
<dbReference type="Pfam" id="PF13723">
    <property type="entry name" value="Ketoacyl-synt_2"/>
    <property type="match status" value="1"/>
</dbReference>
<dbReference type="EMBL" id="JBHUOZ010000001">
    <property type="protein sequence ID" value="MFD2919053.1"/>
    <property type="molecule type" value="Genomic_DNA"/>
</dbReference>
<organism evidence="2 3">
    <name type="scientific">Terrimonas rubra</name>
    <dbReference type="NCBI Taxonomy" id="1035890"/>
    <lineage>
        <taxon>Bacteria</taxon>
        <taxon>Pseudomonadati</taxon>
        <taxon>Bacteroidota</taxon>
        <taxon>Chitinophagia</taxon>
        <taxon>Chitinophagales</taxon>
        <taxon>Chitinophagaceae</taxon>
        <taxon>Terrimonas</taxon>
    </lineage>
</organism>
<evidence type="ECO:0000313" key="2">
    <source>
        <dbReference type="EMBL" id="MFD2919053.1"/>
    </source>
</evidence>
<reference evidence="3" key="1">
    <citation type="journal article" date="2019" name="Int. J. Syst. Evol. Microbiol.">
        <title>The Global Catalogue of Microorganisms (GCM) 10K type strain sequencing project: providing services to taxonomists for standard genome sequencing and annotation.</title>
        <authorList>
            <consortium name="The Broad Institute Genomics Platform"/>
            <consortium name="The Broad Institute Genome Sequencing Center for Infectious Disease"/>
            <person name="Wu L."/>
            <person name="Ma J."/>
        </authorList>
    </citation>
    <scope>NUCLEOTIDE SEQUENCE [LARGE SCALE GENOMIC DNA]</scope>
    <source>
        <strain evidence="3">KCTC 23299</strain>
    </source>
</reference>
<gene>
    <name evidence="2" type="ORF">ACFS6H_04965</name>
</gene>
<evidence type="ECO:0000313" key="3">
    <source>
        <dbReference type="Proteomes" id="UP001597511"/>
    </source>
</evidence>
<evidence type="ECO:0000259" key="1">
    <source>
        <dbReference type="Pfam" id="PF13723"/>
    </source>
</evidence>
<sequence>MYIQSTAAVTPQASFEKILVNPDTYSGDKLACVEPDYTTYIDSKQIRRMSRVIKMGVAAAMDCLKAAGVQQPDAFVTGTAYGCLADTEAFLSRMVSFNEELLSPTSFIQSTHNTVGAQIALMLQCHNYNNTFVHRGFSFENALLDASLLLAEEEAGNVLVGAVDEIVEASHNILQRFGLYKNREQSVDLLTQPAQGTMNGEGAVFFLINGKKEDNSMAKLNDVHTFYKPMSDQEIEAEIEKFLAKQSITLDDVDIILTGLNGDAANDEVYTTLQAGVLQNRPLSGFKHLCGEYPTATAFAVWLAANILHTGKVPATVGVTAAAPKRILIYNHQQHIHHALFLLTAC</sequence>
<dbReference type="InterPro" id="IPR016039">
    <property type="entry name" value="Thiolase-like"/>
</dbReference>
<dbReference type="Gene3D" id="3.40.47.10">
    <property type="match status" value="1"/>
</dbReference>
<dbReference type="Proteomes" id="UP001597511">
    <property type="component" value="Unassembled WGS sequence"/>
</dbReference>
<keyword evidence="3" id="KW-1185">Reference proteome</keyword>
<proteinExistence type="predicted"/>
<comment type="caution">
    <text evidence="2">The sequence shown here is derived from an EMBL/GenBank/DDBJ whole genome shotgun (WGS) entry which is preliminary data.</text>
</comment>
<dbReference type="InterPro" id="IPR014030">
    <property type="entry name" value="Ketoacyl_synth_N"/>
</dbReference>
<dbReference type="RefSeq" id="WP_386095860.1">
    <property type="nucleotide sequence ID" value="NZ_JBHUOZ010000001.1"/>
</dbReference>
<dbReference type="SUPFAM" id="SSF53901">
    <property type="entry name" value="Thiolase-like"/>
    <property type="match status" value="2"/>
</dbReference>